<feature type="compositionally biased region" description="Low complexity" evidence="10">
    <location>
        <begin position="216"/>
        <end position="233"/>
    </location>
</feature>
<feature type="region of interest" description="Disordered" evidence="10">
    <location>
        <begin position="120"/>
        <end position="233"/>
    </location>
</feature>
<dbReference type="InterPro" id="IPR009030">
    <property type="entry name" value="Growth_fac_rcpt_cys_sf"/>
</dbReference>
<comment type="similarity">
    <text evidence="2">Belongs to the ELAPOR family.</text>
</comment>
<dbReference type="Pfam" id="PF23087">
    <property type="entry name" value="MRH_ELAPOR1_9th"/>
    <property type="match status" value="1"/>
</dbReference>
<dbReference type="Gene3D" id="2.10.50.10">
    <property type="entry name" value="Tumor Necrosis Factor Receptor, subunit A, domain 2"/>
    <property type="match status" value="3"/>
</dbReference>
<dbReference type="Ensembl" id="ENSSSCT00035048647.1">
    <property type="protein sequence ID" value="ENSSSCP00035019453.1"/>
    <property type="gene ID" value="ENSSSCG00035036632.1"/>
</dbReference>
<dbReference type="GO" id="GO:0005886">
    <property type="term" value="C:plasma membrane"/>
    <property type="evidence" value="ECO:0007669"/>
    <property type="project" value="UniProtKB-SubCell"/>
</dbReference>
<keyword evidence="9" id="KW-0325">Glycoprotein</keyword>
<dbReference type="AlphaFoldDB" id="A0A8D1QPI8"/>
<evidence type="ECO:0000256" key="7">
    <source>
        <dbReference type="ARBA" id="ARBA00023136"/>
    </source>
</evidence>
<dbReference type="Pfam" id="PF23091">
    <property type="entry name" value="TNFR_ELAPOR1_6th"/>
    <property type="match status" value="1"/>
</dbReference>
<feature type="transmembrane region" description="Helical" evidence="11">
    <location>
        <begin position="1173"/>
        <end position="1197"/>
    </location>
</feature>
<name>A0A8D1QPI8_PIG</name>
<dbReference type="Pfam" id="PF23032">
    <property type="entry name" value="GBD_ELAPOR1-like_3rd"/>
    <property type="match status" value="1"/>
</dbReference>
<evidence type="ECO:0000256" key="3">
    <source>
        <dbReference type="ARBA" id="ARBA00022475"/>
    </source>
</evidence>
<evidence type="ECO:0000313" key="14">
    <source>
        <dbReference type="Proteomes" id="UP000694724"/>
    </source>
</evidence>
<dbReference type="Gene3D" id="2.70.130.10">
    <property type="entry name" value="Mannose-6-phosphate receptor binding domain"/>
    <property type="match status" value="1"/>
</dbReference>
<keyword evidence="8" id="KW-1015">Disulfide bond</keyword>
<evidence type="ECO:0000256" key="10">
    <source>
        <dbReference type="SAM" id="MobiDB-lite"/>
    </source>
</evidence>
<dbReference type="Pfam" id="PF23031">
    <property type="entry name" value="GBD_ELAPOR1"/>
    <property type="match status" value="1"/>
</dbReference>
<accession>A0A8D1QPI8</accession>
<evidence type="ECO:0000256" key="5">
    <source>
        <dbReference type="ARBA" id="ARBA00022729"/>
    </source>
</evidence>
<dbReference type="InterPro" id="IPR056608">
    <property type="entry name" value="Elapor1/2_GBD"/>
</dbReference>
<dbReference type="InterPro" id="IPR009011">
    <property type="entry name" value="Man6P_isomerase_rcpt-bd_dom_sf"/>
</dbReference>
<evidence type="ECO:0000256" key="6">
    <source>
        <dbReference type="ARBA" id="ARBA00022989"/>
    </source>
</evidence>
<keyword evidence="7 11" id="KW-0472">Membrane</keyword>
<protein>
    <submittedName>
        <fullName evidence="13">Endosome-lysosome associated apoptosis and autophagy regulator family member 2</fullName>
    </submittedName>
</protein>
<dbReference type="InterPro" id="IPR056607">
    <property type="entry name" value="Elapor1/2_MRH"/>
</dbReference>
<keyword evidence="6 11" id="KW-1133">Transmembrane helix</keyword>
<dbReference type="Ensembl" id="ENSSSCT00055030237.1">
    <property type="protein sequence ID" value="ENSSSCP00055024086.1"/>
    <property type="gene ID" value="ENSSSCG00055015028.1"/>
</dbReference>
<dbReference type="SUPFAM" id="SSF57184">
    <property type="entry name" value="Growth factor receptor domain"/>
    <property type="match status" value="2"/>
</dbReference>
<dbReference type="InterPro" id="IPR056610">
    <property type="entry name" value="Elapor1/2_TNFR-like"/>
</dbReference>
<dbReference type="InterPro" id="IPR039181">
    <property type="entry name" value="Elapor1/2"/>
</dbReference>
<evidence type="ECO:0000313" key="13">
    <source>
        <dbReference type="Ensembl" id="ENSSSCP00055024086.1"/>
    </source>
</evidence>
<reference evidence="13" key="1">
    <citation type="submission" date="2025-05" db="UniProtKB">
        <authorList>
            <consortium name="Ensembl"/>
        </authorList>
    </citation>
    <scope>IDENTIFICATION</scope>
</reference>
<evidence type="ECO:0000256" key="4">
    <source>
        <dbReference type="ARBA" id="ARBA00022692"/>
    </source>
</evidence>
<evidence type="ECO:0000259" key="12">
    <source>
        <dbReference type="PROSITE" id="PS51914"/>
    </source>
</evidence>
<dbReference type="InterPro" id="IPR044865">
    <property type="entry name" value="MRH_dom"/>
</dbReference>
<dbReference type="InterPro" id="IPR056609">
    <property type="entry name" value="Elapor1-like_3rd"/>
</dbReference>
<feature type="compositionally biased region" description="Low complexity" evidence="10">
    <location>
        <begin position="183"/>
        <end position="205"/>
    </location>
</feature>
<evidence type="ECO:0000256" key="8">
    <source>
        <dbReference type="ARBA" id="ARBA00023157"/>
    </source>
</evidence>
<comment type="subcellular location">
    <subcellularLocation>
        <location evidence="1">Cell membrane</location>
        <topology evidence="1">Single-pass type I membrane protein</topology>
    </subcellularLocation>
</comment>
<dbReference type="Proteomes" id="UP000694720">
    <property type="component" value="Unplaced"/>
</dbReference>
<evidence type="ECO:0000256" key="11">
    <source>
        <dbReference type="SAM" id="Phobius"/>
    </source>
</evidence>
<dbReference type="Proteomes" id="UP000694724">
    <property type="component" value="Unplaced"/>
</dbReference>
<evidence type="ECO:0000256" key="9">
    <source>
        <dbReference type="ARBA" id="ARBA00023180"/>
    </source>
</evidence>
<dbReference type="PANTHER" id="PTHR22727">
    <property type="entry name" value="PROTEIN CBG13728"/>
    <property type="match status" value="1"/>
</dbReference>
<evidence type="ECO:0000256" key="2">
    <source>
        <dbReference type="ARBA" id="ARBA00007627"/>
    </source>
</evidence>
<dbReference type="GO" id="GO:0030513">
    <property type="term" value="P:positive regulation of BMP signaling pathway"/>
    <property type="evidence" value="ECO:0007669"/>
    <property type="project" value="Ensembl"/>
</dbReference>
<dbReference type="InterPro" id="IPR056606">
    <property type="entry name" value="Elapor1/2_C"/>
</dbReference>
<keyword evidence="5" id="KW-0732">Signal</keyword>
<dbReference type="SUPFAM" id="SSF50911">
    <property type="entry name" value="Mannose 6-phosphate receptor domain"/>
    <property type="match status" value="1"/>
</dbReference>
<dbReference type="PANTHER" id="PTHR22727:SF3">
    <property type="entry name" value="ENDOSOME_LYSOSOME-ASSOCIATED APOPTOSIS AND AUTOPHAGY REGULATOR FAMILY MEMBER 2"/>
    <property type="match status" value="1"/>
</dbReference>
<evidence type="ECO:0000256" key="1">
    <source>
        <dbReference type="ARBA" id="ARBA00004251"/>
    </source>
</evidence>
<feature type="domain" description="MRH" evidence="12">
    <location>
        <begin position="919"/>
        <end position="1124"/>
    </location>
</feature>
<dbReference type="PROSITE" id="PS51914">
    <property type="entry name" value="MRH"/>
    <property type="match status" value="1"/>
</dbReference>
<keyword evidence="3" id="KW-1003">Cell membrane</keyword>
<organism evidence="13 14">
    <name type="scientific">Sus scrofa</name>
    <name type="common">Pig</name>
    <dbReference type="NCBI Taxonomy" id="9823"/>
    <lineage>
        <taxon>Eukaryota</taxon>
        <taxon>Metazoa</taxon>
        <taxon>Chordata</taxon>
        <taxon>Craniata</taxon>
        <taxon>Vertebrata</taxon>
        <taxon>Euteleostomi</taxon>
        <taxon>Mammalia</taxon>
        <taxon>Eutheria</taxon>
        <taxon>Laurasiatheria</taxon>
        <taxon>Artiodactyla</taxon>
        <taxon>Suina</taxon>
        <taxon>Suidae</taxon>
        <taxon>Sus</taxon>
    </lineage>
</organism>
<dbReference type="SMART" id="SM01411">
    <property type="entry name" value="Ephrin_rec_like"/>
    <property type="match status" value="4"/>
</dbReference>
<feature type="compositionally biased region" description="Pro residues" evidence="10">
    <location>
        <begin position="168"/>
        <end position="182"/>
    </location>
</feature>
<proteinExistence type="inferred from homology"/>
<keyword evidence="4 11" id="KW-0812">Transmembrane</keyword>
<dbReference type="Pfam" id="PF23089">
    <property type="entry name" value="ELAPOR1_C"/>
    <property type="match status" value="1"/>
</dbReference>
<sequence length="1276" mass="139682">MYIVLTTTLWVRYFNYFHLIGEKTKSQTALLFHFPRPPPFHANPNNSKIRSNTRQLGSLGRDAPGAHLCDARSKKILKSRRKIMSLCPGFYSGSPHPPEASLPVGQGNWGWETLWGHPGLSRPSPPIEARVPSGRATPHDPRGWAARFPPRPAPPRPHHLLPGSRVPAPRPAPAPRPRPAVPPSGVTGAPAPAAGAASAGELSAGRPAGAERLASRARSPRGPGAGARPTRGGCLPACQLTARSGTEMLLGQGPARGRGRGRRAGSPHCGLLQPWSPAWICCWALAGCQAAWAGDLPSSSSGRPLPPCLEKDYHFEYTECDSSGSRWRVAIPNSAVDCSGLPDPVRGKECTFSCASGEYLEMKNQVCSKCGEGTYSLGSGIKFDEWDELPAGFSNVATFMDTVVGPSDSRPDGCNNSSWVPRGNYIESNRDDCTVSLIYAVHLKKSGYVFFEYQYVDNNIFFEFFIQNDQCQEMDTTADKWVKLTDNGEWGSHSVMLKSGTNILYWRTTGILMGSKAVKPVLVKNITIEGVAYTSECFPCKPGTFSDKPGSFICQVCPRNTYSEKGAKECIKCDEDSQFSEEGSSECTERPPCTMKDYFQIHTPCDEEGKTQIMYKWIEPKICREDLTDAIRLPPSGEKKDCPPCNPGFFNNGSSSCHPCPPGMFSDGTKECRPCPAGTEPALGFEYKWWNVLPGNMKTSCFNVGNSKCDGMNGWEVAGDHIQSGAGGSDNDYLILNLHIPGFKPPTSMTGAMGSELGRITFVFETLCSADCVLYFMVDINRKSTNVVESWGGTKEKQAYTHVIFKNATFTFTWAFQRTNQGQDNRRFINDMVKIYSITATNAVDGVASSCRACALGSEQSGSSCVPCPPGHYIEKETNQCKECPPDTYLSIHQVYGKEACIPCGPGSRSTQDHSVCYSDCFFYHEKENQSLRYDFSNLSSVGSLMNGPSFTSKGTKYFHFFNISLCGHEGKKSALCTNNITDFTVKETAAGSEDYTNLVGAFVCQSTIIPSESKGFRAALSSQSIILADTFLGVTVETTLQNINIKEDMFPVSPSQIPDVHFFYKSSTTTTSCVNGRSTAVKMRCNPAKQGAGVISVPSKCPAGTCDGCSFYFLWESAEACPLCTEHDFHEIEGACKRGFQETLYVWNEPKWCIKGISLPEKKLSTCETVDFWLKVGAGVGAFTAVLLVALTCYFWKKNQKLEYKYSKLVMTTNSKECELPAADSCAIMEGEDNEEEVVYSNKQSLLGKLKSLATKEKEDHFESVQLKSSRSPNI</sequence>